<dbReference type="EMBL" id="AAHK01000026">
    <property type="protein sequence ID" value="EAN99225.1"/>
    <property type="molecule type" value="Genomic_DNA"/>
</dbReference>
<comment type="caution">
    <text evidence="2">The sequence shown here is derived from an EMBL/GenBank/DDBJ whole genome shotgun (WGS) entry which is preliminary data.</text>
</comment>
<organism evidence="2 3">
    <name type="scientific">Trypanosoma cruzi (strain CL Brener)</name>
    <dbReference type="NCBI Taxonomy" id="353153"/>
    <lineage>
        <taxon>Eukaryota</taxon>
        <taxon>Discoba</taxon>
        <taxon>Euglenozoa</taxon>
        <taxon>Kinetoplastea</taxon>
        <taxon>Metakinetoplastina</taxon>
        <taxon>Trypanosomatida</taxon>
        <taxon>Trypanosomatidae</taxon>
        <taxon>Trypanosoma</taxon>
        <taxon>Schizotrypanum</taxon>
    </lineage>
</organism>
<keyword evidence="3" id="KW-1185">Reference proteome</keyword>
<name>Q4E385_TRYCC</name>
<evidence type="ECO:0000313" key="2">
    <source>
        <dbReference type="EMBL" id="EAN99225.1"/>
    </source>
</evidence>
<gene>
    <name evidence="2" type="ORF">Tc00.1047053510279.70</name>
</gene>
<dbReference type="RefSeq" id="XP_821076.1">
    <property type="nucleotide sequence ID" value="XM_815983.1"/>
</dbReference>
<dbReference type="AlphaFoldDB" id="Q4E385"/>
<protein>
    <submittedName>
        <fullName evidence="2">Uncharacterized protein</fullName>
    </submittedName>
</protein>
<feature type="region of interest" description="Disordered" evidence="1">
    <location>
        <begin position="1"/>
        <end position="20"/>
    </location>
</feature>
<dbReference type="GeneID" id="3553899"/>
<sequence>MASDHHLPSHTAGTEDDIPQLARMLPRRKHVAVVLREIDWNASTSACATPLATVTTWLGMHRGTVRAASRTTPRGSRESSRGISTDGMEHAECVAAAAWNAHTASPGERLPEMKLSENGSTAIMPSVVASPCS</sequence>
<proteinExistence type="predicted"/>
<dbReference type="PaxDb" id="353153-Q4E385"/>
<dbReference type="InParanoid" id="Q4E385"/>
<evidence type="ECO:0000256" key="1">
    <source>
        <dbReference type="SAM" id="MobiDB-lite"/>
    </source>
</evidence>
<dbReference type="Proteomes" id="UP000002296">
    <property type="component" value="Unassembled WGS sequence"/>
</dbReference>
<feature type="region of interest" description="Disordered" evidence="1">
    <location>
        <begin position="65"/>
        <end position="86"/>
    </location>
</feature>
<evidence type="ECO:0000313" key="3">
    <source>
        <dbReference type="Proteomes" id="UP000002296"/>
    </source>
</evidence>
<dbReference type="KEGG" id="tcr:510279.70"/>
<reference evidence="2 3" key="1">
    <citation type="journal article" date="2005" name="Science">
        <title>The genome sequence of Trypanosoma cruzi, etiologic agent of Chagas disease.</title>
        <authorList>
            <person name="El-Sayed N.M."/>
            <person name="Myler P.J."/>
            <person name="Bartholomeu D.C."/>
            <person name="Nilsson D."/>
            <person name="Aggarwal G."/>
            <person name="Tran A.N."/>
            <person name="Ghedin E."/>
            <person name="Worthey E.A."/>
            <person name="Delcher A.L."/>
            <person name="Blandin G."/>
            <person name="Westenberger S.J."/>
            <person name="Caler E."/>
            <person name="Cerqueira G.C."/>
            <person name="Branche C."/>
            <person name="Haas B."/>
            <person name="Anupama A."/>
            <person name="Arner E."/>
            <person name="Aslund L."/>
            <person name="Attipoe P."/>
            <person name="Bontempi E."/>
            <person name="Bringaud F."/>
            <person name="Burton P."/>
            <person name="Cadag E."/>
            <person name="Campbell D.A."/>
            <person name="Carrington M."/>
            <person name="Crabtree J."/>
            <person name="Darban H."/>
            <person name="da Silveira J.F."/>
            <person name="de Jong P."/>
            <person name="Edwards K."/>
            <person name="Englund P.T."/>
            <person name="Fazelina G."/>
            <person name="Feldblyum T."/>
            <person name="Ferella M."/>
            <person name="Frasch A.C."/>
            <person name="Gull K."/>
            <person name="Horn D."/>
            <person name="Hou L."/>
            <person name="Huang Y."/>
            <person name="Kindlund E."/>
            <person name="Klingbeil M."/>
            <person name="Kluge S."/>
            <person name="Koo H."/>
            <person name="Lacerda D."/>
            <person name="Levin M.J."/>
            <person name="Lorenzi H."/>
            <person name="Louie T."/>
            <person name="Machado C.R."/>
            <person name="McCulloch R."/>
            <person name="McKenna A."/>
            <person name="Mizuno Y."/>
            <person name="Mottram J.C."/>
            <person name="Nelson S."/>
            <person name="Ochaya S."/>
            <person name="Osoegawa K."/>
            <person name="Pai G."/>
            <person name="Parsons M."/>
            <person name="Pentony M."/>
            <person name="Pettersson U."/>
            <person name="Pop M."/>
            <person name="Ramirez J.L."/>
            <person name="Rinta J."/>
            <person name="Robertson L."/>
            <person name="Salzberg S.L."/>
            <person name="Sanchez D.O."/>
            <person name="Seyler A."/>
            <person name="Sharma R."/>
            <person name="Shetty J."/>
            <person name="Simpson A.J."/>
            <person name="Sisk E."/>
            <person name="Tammi M.T."/>
            <person name="Tarleton R."/>
            <person name="Teixeira S."/>
            <person name="Van Aken S."/>
            <person name="Vogt C."/>
            <person name="Ward P.N."/>
            <person name="Wickstead B."/>
            <person name="Wortman J."/>
            <person name="White O."/>
            <person name="Fraser C.M."/>
            <person name="Stuart K.D."/>
            <person name="Andersson B."/>
        </authorList>
    </citation>
    <scope>NUCLEOTIDE SEQUENCE [LARGE SCALE GENOMIC DNA]</scope>
    <source>
        <strain evidence="2 3">CL Brener</strain>
    </source>
</reference>
<accession>Q4E385</accession>